<keyword evidence="1" id="KW-0472">Membrane</keyword>
<dbReference type="AlphaFoldDB" id="A0A644ZF48"/>
<keyword evidence="1" id="KW-0812">Transmembrane</keyword>
<organism evidence="2">
    <name type="scientific">bioreactor metagenome</name>
    <dbReference type="NCBI Taxonomy" id="1076179"/>
    <lineage>
        <taxon>unclassified sequences</taxon>
        <taxon>metagenomes</taxon>
        <taxon>ecological metagenomes</taxon>
    </lineage>
</organism>
<feature type="transmembrane region" description="Helical" evidence="1">
    <location>
        <begin position="6"/>
        <end position="26"/>
    </location>
</feature>
<protein>
    <recommendedName>
        <fullName evidence="3">DUF2953 domain-containing protein</fullName>
    </recommendedName>
</protein>
<reference evidence="2" key="1">
    <citation type="submission" date="2019-08" db="EMBL/GenBank/DDBJ databases">
        <authorList>
            <person name="Kucharzyk K."/>
            <person name="Murdoch R.W."/>
            <person name="Higgins S."/>
            <person name="Loffler F."/>
        </authorList>
    </citation>
    <scope>NUCLEOTIDE SEQUENCE</scope>
</reference>
<name>A0A644ZF48_9ZZZZ</name>
<accession>A0A644ZF48</accession>
<proteinExistence type="predicted"/>
<evidence type="ECO:0000313" key="2">
    <source>
        <dbReference type="EMBL" id="MPM37333.1"/>
    </source>
</evidence>
<evidence type="ECO:0008006" key="3">
    <source>
        <dbReference type="Google" id="ProtNLM"/>
    </source>
</evidence>
<evidence type="ECO:0000256" key="1">
    <source>
        <dbReference type="SAM" id="Phobius"/>
    </source>
</evidence>
<sequence length="185" mass="21003">MYILTILILFLILVLVTILIIGLILLQLVPIRAFFNYDIEEPTNFQLIIRWMNSFFKSTIIKKNGATKISIYLFNIKIMAKNANHESKGLLNKLNFLRTLNPSFLKINASYGFVDPSITGMIFGAAELVCNHMQVLELSNNADFNTDYDYGKIYAIGTFKAIPTLKKLINYKRQSSLSPVLQGAK</sequence>
<dbReference type="EMBL" id="VSSQ01007908">
    <property type="protein sequence ID" value="MPM37333.1"/>
    <property type="molecule type" value="Genomic_DNA"/>
</dbReference>
<gene>
    <name evidence="2" type="ORF">SDC9_83943</name>
</gene>
<comment type="caution">
    <text evidence="2">The sequence shown here is derived from an EMBL/GenBank/DDBJ whole genome shotgun (WGS) entry which is preliminary data.</text>
</comment>
<keyword evidence="1" id="KW-1133">Transmembrane helix</keyword>